<dbReference type="CDD" id="cd05483">
    <property type="entry name" value="retropepsin_like_bacteria"/>
    <property type="match status" value="1"/>
</dbReference>
<evidence type="ECO:0000313" key="2">
    <source>
        <dbReference type="EMBL" id="GEO00790.1"/>
    </source>
</evidence>
<dbReference type="EMBL" id="BJYR01000018">
    <property type="protein sequence ID" value="GEO00790.1"/>
    <property type="molecule type" value="Genomic_DNA"/>
</dbReference>
<gene>
    <name evidence="2" type="ORF">NSE01_26220</name>
</gene>
<keyword evidence="3" id="KW-1185">Reference proteome</keyword>
<dbReference type="PROSITE" id="PS00141">
    <property type="entry name" value="ASP_PROTEASE"/>
    <property type="match status" value="1"/>
</dbReference>
<dbReference type="GO" id="GO:0004190">
    <property type="term" value="F:aspartic-type endopeptidase activity"/>
    <property type="evidence" value="ECO:0007669"/>
    <property type="project" value="InterPro"/>
</dbReference>
<comment type="caution">
    <text evidence="2">The sequence shown here is derived from an EMBL/GenBank/DDBJ whole genome shotgun (WGS) entry which is preliminary data.</text>
</comment>
<evidence type="ECO:0008006" key="4">
    <source>
        <dbReference type="Google" id="ProtNLM"/>
    </source>
</evidence>
<dbReference type="InterPro" id="IPR021109">
    <property type="entry name" value="Peptidase_aspartic_dom_sf"/>
</dbReference>
<dbReference type="InterPro" id="IPR034122">
    <property type="entry name" value="Retropepsin-like_bacterial"/>
</dbReference>
<proteinExistence type="predicted"/>
<reference evidence="2 3" key="1">
    <citation type="submission" date="2019-07" db="EMBL/GenBank/DDBJ databases">
        <title>Whole genome shotgun sequence of Novosphingobium sediminis NBRC 106119.</title>
        <authorList>
            <person name="Hosoyama A."/>
            <person name="Uohara A."/>
            <person name="Ohji S."/>
            <person name="Ichikawa N."/>
        </authorList>
    </citation>
    <scope>NUCLEOTIDE SEQUENCE [LARGE SCALE GENOMIC DNA]</scope>
    <source>
        <strain evidence="2 3">NBRC 106119</strain>
    </source>
</reference>
<feature type="transmembrane region" description="Helical" evidence="1">
    <location>
        <begin position="20"/>
        <end position="42"/>
    </location>
</feature>
<dbReference type="GO" id="GO:0006508">
    <property type="term" value="P:proteolysis"/>
    <property type="evidence" value="ECO:0007669"/>
    <property type="project" value="InterPro"/>
</dbReference>
<evidence type="ECO:0000313" key="3">
    <source>
        <dbReference type="Proteomes" id="UP000321464"/>
    </source>
</evidence>
<keyword evidence="1" id="KW-0472">Membrane</keyword>
<organism evidence="2 3">
    <name type="scientific">Novosphingobium sediminis</name>
    <dbReference type="NCBI Taxonomy" id="707214"/>
    <lineage>
        <taxon>Bacteria</taxon>
        <taxon>Pseudomonadati</taxon>
        <taxon>Pseudomonadota</taxon>
        <taxon>Alphaproteobacteria</taxon>
        <taxon>Sphingomonadales</taxon>
        <taxon>Sphingomonadaceae</taxon>
        <taxon>Novosphingobium</taxon>
    </lineage>
</organism>
<dbReference type="SUPFAM" id="SSF50630">
    <property type="entry name" value="Acid proteases"/>
    <property type="match status" value="1"/>
</dbReference>
<accession>A0A512AM42</accession>
<dbReference type="InterPro" id="IPR001969">
    <property type="entry name" value="Aspartic_peptidase_AS"/>
</dbReference>
<evidence type="ECO:0000256" key="1">
    <source>
        <dbReference type="SAM" id="Phobius"/>
    </source>
</evidence>
<feature type="transmembrane region" description="Helical" evidence="1">
    <location>
        <begin position="54"/>
        <end position="72"/>
    </location>
</feature>
<dbReference type="AlphaFoldDB" id="A0A512AM42"/>
<keyword evidence="1" id="KW-0812">Transmembrane</keyword>
<name>A0A512AM42_9SPHN</name>
<keyword evidence="1" id="KW-1133">Transmembrane helix</keyword>
<dbReference type="InterPro" id="IPR011969">
    <property type="entry name" value="Clan_AA_Asp_peptidase_C"/>
</dbReference>
<sequence length="230" mass="24036">MASMTHIYTWLESGAPWLGHLSPLFAATCAALVLVAIGGALANRGGRFGGAVRSAGNLLMLAVFALAVMRFVRMDPEFDAALHSIGGPAQTVSGGETRIPLSADGHYWIKAKLNGVPLRLMVDTGATVTALSGDVAQASGVEPDTLRPEATVETANGSVTAAPARIDELRFGSVVARDLDAIVLPAEGGTNVLGMNFLTRLKGWRVEDGVLILKPHQPQVEAVSDEPQAM</sequence>
<dbReference type="NCBIfam" id="TIGR02281">
    <property type="entry name" value="clan_AA_DTGA"/>
    <property type="match status" value="1"/>
</dbReference>
<protein>
    <recommendedName>
        <fullName evidence="4">TIGR02281 family clan AA aspartic protease</fullName>
    </recommendedName>
</protein>
<dbReference type="Proteomes" id="UP000321464">
    <property type="component" value="Unassembled WGS sequence"/>
</dbReference>
<dbReference type="Pfam" id="PF13975">
    <property type="entry name" value="gag-asp_proteas"/>
    <property type="match status" value="1"/>
</dbReference>
<dbReference type="OrthoDB" id="7595324at2"/>
<dbReference type="Gene3D" id="2.40.70.10">
    <property type="entry name" value="Acid Proteases"/>
    <property type="match status" value="1"/>
</dbReference>